<dbReference type="GO" id="GO:0003677">
    <property type="term" value="F:DNA binding"/>
    <property type="evidence" value="ECO:0007669"/>
    <property type="project" value="InterPro"/>
</dbReference>
<dbReference type="AlphaFoldDB" id="A0A0D2AMQ2"/>
<evidence type="ECO:0000256" key="5">
    <source>
        <dbReference type="SAM" id="MobiDB-lite"/>
    </source>
</evidence>
<dbReference type="Pfam" id="PF01388">
    <property type="entry name" value="ARID"/>
    <property type="match status" value="1"/>
</dbReference>
<dbReference type="GO" id="GO:0006355">
    <property type="term" value="P:regulation of DNA-templated transcription"/>
    <property type="evidence" value="ECO:0007669"/>
    <property type="project" value="InterPro"/>
</dbReference>
<feature type="compositionally biased region" description="Acidic residues" evidence="5">
    <location>
        <begin position="934"/>
        <end position="943"/>
    </location>
</feature>
<evidence type="ECO:0008006" key="10">
    <source>
        <dbReference type="Google" id="ProtNLM"/>
    </source>
</evidence>
<dbReference type="SUPFAM" id="SSF48371">
    <property type="entry name" value="ARM repeat"/>
    <property type="match status" value="1"/>
</dbReference>
<organism evidence="8 9">
    <name type="scientific">Exophiala oligosperma</name>
    <dbReference type="NCBI Taxonomy" id="215243"/>
    <lineage>
        <taxon>Eukaryota</taxon>
        <taxon>Fungi</taxon>
        <taxon>Dikarya</taxon>
        <taxon>Ascomycota</taxon>
        <taxon>Pezizomycotina</taxon>
        <taxon>Eurotiomycetes</taxon>
        <taxon>Chaetothyriomycetidae</taxon>
        <taxon>Chaetothyriales</taxon>
        <taxon>Herpotrichiellaceae</taxon>
        <taxon>Exophiala</taxon>
    </lineage>
</organism>
<feature type="region of interest" description="Disordered" evidence="5">
    <location>
        <begin position="922"/>
        <end position="943"/>
    </location>
</feature>
<dbReference type="InterPro" id="IPR036431">
    <property type="entry name" value="ARID_dom_sf"/>
</dbReference>
<evidence type="ECO:0000259" key="6">
    <source>
        <dbReference type="PROSITE" id="PS51011"/>
    </source>
</evidence>
<name>A0A0D2AMQ2_9EURO</name>
<evidence type="ECO:0000313" key="8">
    <source>
        <dbReference type="EMBL" id="KIW41241.1"/>
    </source>
</evidence>
<evidence type="ECO:0000259" key="7">
    <source>
        <dbReference type="PROSITE" id="PS51526"/>
    </source>
</evidence>
<dbReference type="PANTHER" id="PTHR22970">
    <property type="entry name" value="AT-RICH INTERACTIVE DOMAIN-CONTAINING PROTEIN 2"/>
    <property type="match status" value="1"/>
</dbReference>
<dbReference type="HOGENOM" id="CLU_008152_1_0_1"/>
<keyword evidence="4" id="KW-0539">Nucleus</keyword>
<feature type="compositionally biased region" description="Polar residues" evidence="5">
    <location>
        <begin position="218"/>
        <end position="228"/>
    </location>
</feature>
<dbReference type="EMBL" id="KN847337">
    <property type="protein sequence ID" value="KIW41241.1"/>
    <property type="molecule type" value="Genomic_DNA"/>
</dbReference>
<sequence>MVPPLHTIIEDEEEFLNDVAAFHERRGTNFDRDGKVSGRPISLHKLYKLVIARGGYDTLSAERMQWRTLCKDFGIGKTHEAVMTFQLKTVYYKNLAAYEISTYWGEEPPPREILEDLSAKGGNLRTRTLENYPHAPAHVPETPQVDGIADAQDREDDQQTPRREKTEPEDAGSASRYPSRNLRQDPKRTQIYQPDLQPTRTRNVRATDSPSAPPVQPPTYQNTASDPFNPTFDWYKNYQPNLGRPLTLQQVKTPRDDPLWYSNQAKLKAQKELEKDPRKLREAQKNAELLPGVDANVARKIVYPQGLFNGPNIYQRCLYGLRSKVPSEEVFALHHLVKVSDERGDKYKFEGFPYLAEALLDKALEISDLVYGVKWQVVYDEDDRENSINTLNAAFGTKDLLHRIQQTSTSLTDEDVEDAQSAQKLSRLNEAILVIRNMVTLTDNASFLSKMPLFKDLLVIAINLPDQPRLVEYKQSAFEILELVTRYWALDSQDPLYVSLIPYLLSGDRAVLIAVIRAMTRIGIEIAEVQRLQDISVPTIERLFSFTLIDDDELAEAVLDFLYAYTAIPENNIELLTKRPLLLSSMMPRLVHLLLHKALVEEESIVAGRAAKQSPLVCTIPAVPGELYAELLQFREPERSSRWLRCCFEESPTDEITQIAIWQAYQQRFLPNGPIAAADFIKNVSITFTHAQAQVIQMQPQSRFIIKGIRPRRVLVGLHGQPYFKCLWHNGPPERDQTGRLTLKHMCSSWYSSRQRLLAHITSDHLAVQRTTDGHFIAKDPAQLVCRWNLCKHRAAFKSIRELAQHVSVHIPERADQMAKIIHEIAYDTKDPEPTSVKHSIHYTGFDRADMHPYGISYMSVMILRNLARFASKHGQKFEKDGQTLTEQLFSVHKYALFTNLSLNKPLGAYIADLMELLDKGEKLERRGTKREHDEDEEEDQNP</sequence>
<dbReference type="InterPro" id="IPR052406">
    <property type="entry name" value="Chromatin_Remodeling_Comp"/>
</dbReference>
<feature type="domain" description="RFX-type winged-helix" evidence="7">
    <location>
        <begin position="640"/>
        <end position="713"/>
    </location>
</feature>
<proteinExistence type="predicted"/>
<dbReference type="SUPFAM" id="SSF46774">
    <property type="entry name" value="ARID-like"/>
    <property type="match status" value="1"/>
</dbReference>
<evidence type="ECO:0000256" key="1">
    <source>
        <dbReference type="ARBA" id="ARBA00022853"/>
    </source>
</evidence>
<dbReference type="SMART" id="SM00501">
    <property type="entry name" value="BRIGHT"/>
    <property type="match status" value="1"/>
</dbReference>
<dbReference type="PANTHER" id="PTHR22970:SF14">
    <property type="entry name" value="AT-RICH INTERACTIVE DOMAIN-CONTAINING PROTEIN 2"/>
    <property type="match status" value="1"/>
</dbReference>
<dbReference type="GO" id="GO:0016586">
    <property type="term" value="C:RSC-type complex"/>
    <property type="evidence" value="ECO:0007669"/>
    <property type="project" value="TreeGrafter"/>
</dbReference>
<dbReference type="OrthoDB" id="338531at2759"/>
<keyword evidence="9" id="KW-1185">Reference proteome</keyword>
<gene>
    <name evidence="8" type="ORF">PV06_06815</name>
</gene>
<evidence type="ECO:0000313" key="9">
    <source>
        <dbReference type="Proteomes" id="UP000053342"/>
    </source>
</evidence>
<reference evidence="8 9" key="1">
    <citation type="submission" date="2015-01" db="EMBL/GenBank/DDBJ databases">
        <title>The Genome Sequence of Exophiala oligosperma CBS72588.</title>
        <authorList>
            <consortium name="The Broad Institute Genomics Platform"/>
            <person name="Cuomo C."/>
            <person name="de Hoog S."/>
            <person name="Gorbushina A."/>
            <person name="Stielow B."/>
            <person name="Teixiera M."/>
            <person name="Abouelleil A."/>
            <person name="Chapman S.B."/>
            <person name="Priest M."/>
            <person name="Young S.K."/>
            <person name="Wortman J."/>
            <person name="Nusbaum C."/>
            <person name="Birren B."/>
        </authorList>
    </citation>
    <scope>NUCLEOTIDE SEQUENCE [LARGE SCALE GENOMIC DNA]</scope>
    <source>
        <strain evidence="8 9">CBS 72588</strain>
    </source>
</reference>
<feature type="region of interest" description="Disordered" evidence="5">
    <location>
        <begin position="152"/>
        <end position="228"/>
    </location>
</feature>
<dbReference type="InterPro" id="IPR001606">
    <property type="entry name" value="ARID_dom"/>
</dbReference>
<dbReference type="GeneID" id="27358889"/>
<dbReference type="Gene3D" id="3.30.160.60">
    <property type="entry name" value="Classic Zinc Finger"/>
    <property type="match status" value="1"/>
</dbReference>
<dbReference type="Proteomes" id="UP000053342">
    <property type="component" value="Unassembled WGS sequence"/>
</dbReference>
<dbReference type="InterPro" id="IPR016024">
    <property type="entry name" value="ARM-type_fold"/>
</dbReference>
<evidence type="ECO:0000256" key="3">
    <source>
        <dbReference type="ARBA" id="ARBA00023163"/>
    </source>
</evidence>
<keyword evidence="3" id="KW-0804">Transcription</keyword>
<dbReference type="STRING" id="215243.A0A0D2AMQ2"/>
<evidence type="ECO:0000256" key="4">
    <source>
        <dbReference type="ARBA" id="ARBA00023242"/>
    </source>
</evidence>
<evidence type="ECO:0000256" key="2">
    <source>
        <dbReference type="ARBA" id="ARBA00023015"/>
    </source>
</evidence>
<protein>
    <recommendedName>
        <fullName evidence="10">ARID domain-containing protein</fullName>
    </recommendedName>
</protein>
<dbReference type="GO" id="GO:0006325">
    <property type="term" value="P:chromatin organization"/>
    <property type="evidence" value="ECO:0007669"/>
    <property type="project" value="UniProtKB-KW"/>
</dbReference>
<dbReference type="RefSeq" id="XP_016261457.1">
    <property type="nucleotide sequence ID" value="XM_016407977.1"/>
</dbReference>
<feature type="compositionally biased region" description="Basic and acidic residues" evidence="5">
    <location>
        <begin position="157"/>
        <end position="168"/>
    </location>
</feature>
<dbReference type="Gene3D" id="1.10.150.60">
    <property type="entry name" value="ARID DNA-binding domain"/>
    <property type="match status" value="1"/>
</dbReference>
<dbReference type="PROSITE" id="PS51011">
    <property type="entry name" value="ARID"/>
    <property type="match status" value="1"/>
</dbReference>
<dbReference type="InterPro" id="IPR003150">
    <property type="entry name" value="DNA-bd_RFX"/>
</dbReference>
<feature type="compositionally biased region" description="Polar residues" evidence="5">
    <location>
        <begin position="190"/>
        <end position="210"/>
    </location>
</feature>
<keyword evidence="1" id="KW-0156">Chromatin regulator</keyword>
<keyword evidence="2" id="KW-0805">Transcription regulation</keyword>
<accession>A0A0D2AMQ2</accession>
<dbReference type="CDD" id="cd16100">
    <property type="entry name" value="ARID"/>
    <property type="match status" value="1"/>
</dbReference>
<dbReference type="SMART" id="SM01014">
    <property type="entry name" value="ARID"/>
    <property type="match status" value="1"/>
</dbReference>
<dbReference type="PROSITE" id="PS51526">
    <property type="entry name" value="RFX_DBD"/>
    <property type="match status" value="1"/>
</dbReference>
<feature type="domain" description="ARID" evidence="6">
    <location>
        <begin position="9"/>
        <end position="103"/>
    </location>
</feature>
<dbReference type="VEuPathDB" id="FungiDB:PV06_06815"/>
<feature type="compositionally biased region" description="Basic and acidic residues" evidence="5">
    <location>
        <begin position="922"/>
        <end position="933"/>
    </location>
</feature>